<dbReference type="InterPro" id="IPR025426">
    <property type="entry name" value="DUF4305"/>
</dbReference>
<dbReference type="OrthoDB" id="2355666at2"/>
<proteinExistence type="predicted"/>
<reference evidence="3" key="1">
    <citation type="submission" date="2016-01" db="EMBL/GenBank/DDBJ databases">
        <title>Draft genome of Chromobacterium sp. F49.</title>
        <authorList>
            <person name="Hong K.W."/>
        </authorList>
    </citation>
    <scope>NUCLEOTIDE SEQUENCE [LARGE SCALE GENOMIC DNA]</scope>
    <source>
        <strain evidence="3">P7IIIA</strain>
    </source>
</reference>
<dbReference type="Pfam" id="PF14146">
    <property type="entry name" value="DUF4305"/>
    <property type="match status" value="1"/>
</dbReference>
<keyword evidence="1" id="KW-0472">Membrane</keyword>
<accession>A0A165NEB5</accession>
<evidence type="ECO:0000313" key="2">
    <source>
        <dbReference type="EMBL" id="KZE65653.1"/>
    </source>
</evidence>
<sequence>MKTSPLFMAFLYLGIGLVFTYLAVHYSNEYGMTSFWTIITMVVATFDYANAIRYFALNNHLKRKKKKK</sequence>
<dbReference type="AlphaFoldDB" id="A0A165NEB5"/>
<name>A0A165NEB5_9BACL</name>
<gene>
    <name evidence="2" type="ORF">AWM68_20505</name>
</gene>
<keyword evidence="3" id="KW-1185">Reference proteome</keyword>
<evidence type="ECO:0000256" key="1">
    <source>
        <dbReference type="SAM" id="Phobius"/>
    </source>
</evidence>
<dbReference type="RefSeq" id="WP_066242566.1">
    <property type="nucleotide sequence ID" value="NZ_LRFC01000026.1"/>
</dbReference>
<evidence type="ECO:0008006" key="4">
    <source>
        <dbReference type="Google" id="ProtNLM"/>
    </source>
</evidence>
<feature type="transmembrane region" description="Helical" evidence="1">
    <location>
        <begin position="33"/>
        <end position="56"/>
    </location>
</feature>
<comment type="caution">
    <text evidence="2">The sequence shown here is derived from an EMBL/GenBank/DDBJ whole genome shotgun (WGS) entry which is preliminary data.</text>
</comment>
<dbReference type="EMBL" id="LRFC01000026">
    <property type="protein sequence ID" value="KZE65653.1"/>
    <property type="molecule type" value="Genomic_DNA"/>
</dbReference>
<evidence type="ECO:0000313" key="3">
    <source>
        <dbReference type="Proteomes" id="UP000076567"/>
    </source>
</evidence>
<protein>
    <recommendedName>
        <fullName evidence="4">DUF4305 domain-containing protein</fullName>
    </recommendedName>
</protein>
<feature type="transmembrane region" description="Helical" evidence="1">
    <location>
        <begin position="7"/>
        <end position="27"/>
    </location>
</feature>
<dbReference type="Proteomes" id="UP000076567">
    <property type="component" value="Unassembled WGS sequence"/>
</dbReference>
<keyword evidence="1" id="KW-1133">Transmembrane helix</keyword>
<organism evidence="2 3">
    <name type="scientific">Fictibacillus phosphorivorans</name>
    <dbReference type="NCBI Taxonomy" id="1221500"/>
    <lineage>
        <taxon>Bacteria</taxon>
        <taxon>Bacillati</taxon>
        <taxon>Bacillota</taxon>
        <taxon>Bacilli</taxon>
        <taxon>Bacillales</taxon>
        <taxon>Fictibacillaceae</taxon>
        <taxon>Fictibacillus</taxon>
    </lineage>
</organism>
<keyword evidence="1" id="KW-0812">Transmembrane</keyword>